<evidence type="ECO:0000256" key="1">
    <source>
        <dbReference type="ARBA" id="ARBA00007749"/>
    </source>
</evidence>
<dbReference type="GO" id="GO:0016787">
    <property type="term" value="F:hydrolase activity"/>
    <property type="evidence" value="ECO:0007669"/>
    <property type="project" value="UniProtKB-KW"/>
</dbReference>
<organism evidence="7 8">
    <name type="scientific">Cryphonectria parasitica (strain ATCC 38755 / EP155)</name>
    <dbReference type="NCBI Taxonomy" id="660469"/>
    <lineage>
        <taxon>Eukaryota</taxon>
        <taxon>Fungi</taxon>
        <taxon>Dikarya</taxon>
        <taxon>Ascomycota</taxon>
        <taxon>Pezizomycotina</taxon>
        <taxon>Sordariomycetes</taxon>
        <taxon>Sordariomycetidae</taxon>
        <taxon>Diaporthales</taxon>
        <taxon>Cryphonectriaceae</taxon>
        <taxon>Cryphonectria-Endothia species complex</taxon>
        <taxon>Cryphonectria</taxon>
    </lineage>
</organism>
<proteinExistence type="inferred from homology"/>
<dbReference type="PANTHER" id="PTHR42978:SF5">
    <property type="entry name" value="METALLO-BETA-LACTAMASE DOMAIN-CONTAINING PROTEIN"/>
    <property type="match status" value="1"/>
</dbReference>
<protein>
    <recommendedName>
        <fullName evidence="6">Metallo-beta-lactamase domain-containing protein</fullName>
    </recommendedName>
</protein>
<dbReference type="Pfam" id="PF00753">
    <property type="entry name" value="Lactamase_B"/>
    <property type="match status" value="1"/>
</dbReference>
<sequence>MAPSAPDLNIEPSKTTVDVRVIDTTVWISNLPIQTFIEQQVKGFDKLDAPSFSFLVEHPSGRKLLFDLGVRKDWHNMSPYWHKLFEAAAAKIDIKHGVREILEEHGVPGSSIEAVVWSHWHMDHVGDPSTFDPHTTLIVGPGFKEAMLPGYPANPDAPILESDYEGRELREIKFDQGKKIGRFNAFDYFGDGSFYLLDTPGHAIGHLCALARVTTGADDGSSSFIFMAGDAAHHGGEFRPSKWLPLPESISPHPLLDHHHHSSSSSSSSPGGAATPCPGEIFEKLLRDGDRTKPFFTIPKGTGTNNLDPEETERTIEKLQEADAHDKVFVVTAHDKDLLSIIDFFPKYASDFASKDWVQRGRWAFLKDLKGAVE</sequence>
<dbReference type="SUPFAM" id="SSF56281">
    <property type="entry name" value="Metallo-hydrolase/oxidoreductase"/>
    <property type="match status" value="1"/>
</dbReference>
<feature type="region of interest" description="Disordered" evidence="5">
    <location>
        <begin position="254"/>
        <end position="275"/>
    </location>
</feature>
<dbReference type="InterPro" id="IPR001279">
    <property type="entry name" value="Metallo-B-lactamas"/>
</dbReference>
<evidence type="ECO:0000256" key="5">
    <source>
        <dbReference type="SAM" id="MobiDB-lite"/>
    </source>
</evidence>
<comment type="caution">
    <text evidence="7">The sequence shown here is derived from an EMBL/GenBank/DDBJ whole genome shotgun (WGS) entry which is preliminary data.</text>
</comment>
<keyword evidence="2" id="KW-0479">Metal-binding</keyword>
<keyword evidence="4" id="KW-0862">Zinc</keyword>
<dbReference type="GeneID" id="63836314"/>
<dbReference type="GO" id="GO:0046872">
    <property type="term" value="F:metal ion binding"/>
    <property type="evidence" value="ECO:0007669"/>
    <property type="project" value="UniProtKB-KW"/>
</dbReference>
<dbReference type="SMART" id="SM00849">
    <property type="entry name" value="Lactamase_B"/>
    <property type="match status" value="1"/>
</dbReference>
<dbReference type="PANTHER" id="PTHR42978">
    <property type="entry name" value="QUORUM-QUENCHING LACTONASE YTNP-RELATED-RELATED"/>
    <property type="match status" value="1"/>
</dbReference>
<dbReference type="EMBL" id="MU032351">
    <property type="protein sequence ID" value="KAF3761618.1"/>
    <property type="molecule type" value="Genomic_DNA"/>
</dbReference>
<keyword evidence="3" id="KW-0378">Hydrolase</keyword>
<evidence type="ECO:0000256" key="2">
    <source>
        <dbReference type="ARBA" id="ARBA00022723"/>
    </source>
</evidence>
<evidence type="ECO:0000259" key="6">
    <source>
        <dbReference type="SMART" id="SM00849"/>
    </source>
</evidence>
<reference evidence="7" key="1">
    <citation type="journal article" date="2020" name="Phytopathology">
        <title>Genome sequence of the chestnut blight fungus Cryphonectria parasitica EP155: A fundamental resource for an archetypical invasive plant pathogen.</title>
        <authorList>
            <person name="Crouch J.A."/>
            <person name="Dawe A."/>
            <person name="Aerts A."/>
            <person name="Barry K."/>
            <person name="Churchill A.C.L."/>
            <person name="Grimwood J."/>
            <person name="Hillman B."/>
            <person name="Milgroom M.G."/>
            <person name="Pangilinan J."/>
            <person name="Smith M."/>
            <person name="Salamov A."/>
            <person name="Schmutz J."/>
            <person name="Yadav J."/>
            <person name="Grigoriev I.V."/>
            <person name="Nuss D."/>
        </authorList>
    </citation>
    <scope>NUCLEOTIDE SEQUENCE</scope>
    <source>
        <strain evidence="7">EP155</strain>
    </source>
</reference>
<dbReference type="InterPro" id="IPR051013">
    <property type="entry name" value="MBL_superfamily_lactonases"/>
</dbReference>
<keyword evidence="8" id="KW-1185">Reference proteome</keyword>
<dbReference type="CDD" id="cd07730">
    <property type="entry name" value="metallo-hydrolase-like_MBL-fold"/>
    <property type="match status" value="1"/>
</dbReference>
<dbReference type="RefSeq" id="XP_040772597.1">
    <property type="nucleotide sequence ID" value="XM_040919185.1"/>
</dbReference>
<evidence type="ECO:0000256" key="3">
    <source>
        <dbReference type="ARBA" id="ARBA00022801"/>
    </source>
</evidence>
<feature type="domain" description="Metallo-beta-lactamase" evidence="6">
    <location>
        <begin position="50"/>
        <end position="280"/>
    </location>
</feature>
<evidence type="ECO:0000313" key="7">
    <source>
        <dbReference type="EMBL" id="KAF3761618.1"/>
    </source>
</evidence>
<dbReference type="AlphaFoldDB" id="A0A9P4XVE1"/>
<name>A0A9P4XVE1_CRYP1</name>
<accession>A0A9P4XVE1</accession>
<evidence type="ECO:0000313" key="8">
    <source>
        <dbReference type="Proteomes" id="UP000803844"/>
    </source>
</evidence>
<dbReference type="Gene3D" id="3.60.15.10">
    <property type="entry name" value="Ribonuclease Z/Hydroxyacylglutathione hydrolase-like"/>
    <property type="match status" value="1"/>
</dbReference>
<evidence type="ECO:0000256" key="4">
    <source>
        <dbReference type="ARBA" id="ARBA00022833"/>
    </source>
</evidence>
<dbReference type="OrthoDB" id="10250730at2759"/>
<dbReference type="InterPro" id="IPR036866">
    <property type="entry name" value="RibonucZ/Hydroxyglut_hydro"/>
</dbReference>
<comment type="similarity">
    <text evidence="1">Belongs to the metallo-beta-lactamase superfamily.</text>
</comment>
<dbReference type="Proteomes" id="UP000803844">
    <property type="component" value="Unassembled WGS sequence"/>
</dbReference>
<gene>
    <name evidence="7" type="ORF">M406DRAFT_295293</name>
</gene>